<dbReference type="GO" id="GO:0003677">
    <property type="term" value="F:DNA binding"/>
    <property type="evidence" value="ECO:0007669"/>
    <property type="project" value="UniProtKB-UniRule"/>
</dbReference>
<dbReference type="PROSITE" id="PS50071">
    <property type="entry name" value="HOMEOBOX_2"/>
    <property type="match status" value="1"/>
</dbReference>
<organism evidence="8 9">
    <name type="scientific">Cotesia congregata</name>
    <name type="common">Parasitoid wasp</name>
    <name type="synonym">Apanteles congregatus</name>
    <dbReference type="NCBI Taxonomy" id="51543"/>
    <lineage>
        <taxon>Eukaryota</taxon>
        <taxon>Metazoa</taxon>
        <taxon>Ecdysozoa</taxon>
        <taxon>Arthropoda</taxon>
        <taxon>Hexapoda</taxon>
        <taxon>Insecta</taxon>
        <taxon>Pterygota</taxon>
        <taxon>Neoptera</taxon>
        <taxon>Endopterygota</taxon>
        <taxon>Hymenoptera</taxon>
        <taxon>Apocrita</taxon>
        <taxon>Ichneumonoidea</taxon>
        <taxon>Braconidae</taxon>
        <taxon>Microgastrinae</taxon>
        <taxon>Cotesia</taxon>
    </lineage>
</organism>
<dbReference type="CDD" id="cd00086">
    <property type="entry name" value="homeodomain"/>
    <property type="match status" value="1"/>
</dbReference>
<dbReference type="SMART" id="SM00389">
    <property type="entry name" value="HOX"/>
    <property type="match status" value="1"/>
</dbReference>
<dbReference type="Gene3D" id="1.10.10.60">
    <property type="entry name" value="Homeodomain-like"/>
    <property type="match status" value="1"/>
</dbReference>
<dbReference type="PRINTS" id="PR00031">
    <property type="entry name" value="HTHREPRESSR"/>
</dbReference>
<dbReference type="InterPro" id="IPR017970">
    <property type="entry name" value="Homeobox_CS"/>
</dbReference>
<keyword evidence="3 5" id="KW-0371">Homeobox</keyword>
<evidence type="ECO:0000256" key="3">
    <source>
        <dbReference type="ARBA" id="ARBA00023155"/>
    </source>
</evidence>
<keyword evidence="9" id="KW-1185">Reference proteome</keyword>
<comment type="caution">
    <text evidence="8">The sequence shown here is derived from an EMBL/GenBank/DDBJ whole genome shotgun (WGS) entry which is preliminary data.</text>
</comment>
<feature type="DNA-binding region" description="Homeobox" evidence="5">
    <location>
        <begin position="64"/>
        <end position="130"/>
    </location>
</feature>
<name>A0A8J2MG60_COTCN</name>
<dbReference type="OrthoDB" id="6159439at2759"/>
<gene>
    <name evidence="8" type="ORF">HICCMSTLAB_LOCUS2941</name>
</gene>
<dbReference type="InterPro" id="IPR001356">
    <property type="entry name" value="HD"/>
</dbReference>
<protein>
    <recommendedName>
        <fullName evidence="7">Homeobox domain-containing protein</fullName>
    </recommendedName>
</protein>
<dbReference type="GO" id="GO:0005634">
    <property type="term" value="C:nucleus"/>
    <property type="evidence" value="ECO:0007669"/>
    <property type="project" value="UniProtKB-SubCell"/>
</dbReference>
<evidence type="ECO:0000313" key="8">
    <source>
        <dbReference type="EMBL" id="CAG5079156.1"/>
    </source>
</evidence>
<dbReference type="SUPFAM" id="SSF46689">
    <property type="entry name" value="Homeodomain-like"/>
    <property type="match status" value="1"/>
</dbReference>
<proteinExistence type="predicted"/>
<evidence type="ECO:0000256" key="1">
    <source>
        <dbReference type="ARBA" id="ARBA00004123"/>
    </source>
</evidence>
<dbReference type="Pfam" id="PF00046">
    <property type="entry name" value="Homeodomain"/>
    <property type="match status" value="1"/>
</dbReference>
<reference evidence="8" key="1">
    <citation type="submission" date="2021-04" db="EMBL/GenBank/DDBJ databases">
        <authorList>
            <person name="Chebbi M.A.C M."/>
        </authorList>
    </citation>
    <scope>NUCLEOTIDE SEQUENCE</scope>
</reference>
<accession>A0A8J2MG60</accession>
<dbReference type="InterPro" id="IPR009057">
    <property type="entry name" value="Homeodomain-like_sf"/>
</dbReference>
<dbReference type="PROSITE" id="PS00027">
    <property type="entry name" value="HOMEOBOX_1"/>
    <property type="match status" value="1"/>
</dbReference>
<keyword evidence="4 5" id="KW-0539">Nucleus</keyword>
<dbReference type="AlphaFoldDB" id="A0A8J2MG60"/>
<evidence type="ECO:0000256" key="6">
    <source>
        <dbReference type="RuleBase" id="RU000682"/>
    </source>
</evidence>
<dbReference type="InterPro" id="IPR000047">
    <property type="entry name" value="HTH_motif"/>
</dbReference>
<dbReference type="Proteomes" id="UP000786811">
    <property type="component" value="Unassembled WGS sequence"/>
</dbReference>
<evidence type="ECO:0000256" key="5">
    <source>
        <dbReference type="PROSITE-ProRule" id="PRU00108"/>
    </source>
</evidence>
<comment type="subcellular location">
    <subcellularLocation>
        <location evidence="1 5 6">Nucleus</location>
    </subcellularLocation>
</comment>
<evidence type="ECO:0000259" key="7">
    <source>
        <dbReference type="PROSITE" id="PS50071"/>
    </source>
</evidence>
<dbReference type="EMBL" id="CAJNRD030001117">
    <property type="protein sequence ID" value="CAG5079156.1"/>
    <property type="molecule type" value="Genomic_DNA"/>
</dbReference>
<sequence>MAHLFSNSGLNEGVLDNFEPELQEIILSLELPPVNPVSPMINSNESDACHKVFDRESSTYEQRSIKKKNSVQRAERELLLQLINFYIWRRSSSPRASTWEKIKIAGDLGLSDRQVTVWFQNRRIKDKNAGSIKVDKDAEKDPKTALPDNQIGCKQRHMEIKKEITYQNTGFVASASASVPAPVIIHGRENQMHTLNYSSKSSTVIPQHHLSSWNFHNRINYDTIQNQNYKNFNGPDWNYNFINEHCSISNGYAHEVKAKETFHTYYLNNCTSNNHDYYPLGWNK</sequence>
<evidence type="ECO:0000256" key="2">
    <source>
        <dbReference type="ARBA" id="ARBA00023125"/>
    </source>
</evidence>
<feature type="domain" description="Homeobox" evidence="7">
    <location>
        <begin position="62"/>
        <end position="129"/>
    </location>
</feature>
<dbReference type="GO" id="GO:0000981">
    <property type="term" value="F:DNA-binding transcription factor activity, RNA polymerase II-specific"/>
    <property type="evidence" value="ECO:0007669"/>
    <property type="project" value="InterPro"/>
</dbReference>
<evidence type="ECO:0000256" key="4">
    <source>
        <dbReference type="ARBA" id="ARBA00023242"/>
    </source>
</evidence>
<evidence type="ECO:0000313" key="9">
    <source>
        <dbReference type="Proteomes" id="UP000786811"/>
    </source>
</evidence>
<keyword evidence="2 5" id="KW-0238">DNA-binding</keyword>